<feature type="region of interest" description="Disordered" evidence="1">
    <location>
        <begin position="294"/>
        <end position="352"/>
    </location>
</feature>
<evidence type="ECO:0000256" key="3">
    <source>
        <dbReference type="SAM" id="SignalP"/>
    </source>
</evidence>
<keyword evidence="2" id="KW-0472">Membrane</keyword>
<feature type="chain" id="PRO_5026670854" evidence="3">
    <location>
        <begin position="25"/>
        <end position="352"/>
    </location>
</feature>
<keyword evidence="2" id="KW-0812">Transmembrane</keyword>
<sequence>MANGYVVKASILLCTLFSIFVTSSSYLEYNLENSKVCSIVRKRELKLQEKENSAISLKELRYFDKWSGAYPFNCNFTVTAPWGYGIIAIIQNLDLRKNESTHECIDYVQFQKRHTKFKMIFGSDPERSQQFCGIVNSIHEPDDDSDELKDYVMAHNAFLDDKGTLDVTISVANQQLLASEKLDISIIFTAYKMCRYGDNDGFKECSARSGICIWEGFFKDTNVNCPYNDCFDEGGCPVISPGGKRQSSGLGTKVTIGAVVLILGLLLLFMFCLFVCRRCQVLCWSGSSASRQQRSSQQSGRVEMSTPMGNVGVSSGQSQPTAPPLLPVSSATSPVHEDKDLPPPYESLFPSR</sequence>
<evidence type="ECO:0000256" key="2">
    <source>
        <dbReference type="SAM" id="Phobius"/>
    </source>
</evidence>
<evidence type="ECO:0000256" key="1">
    <source>
        <dbReference type="SAM" id="MobiDB-lite"/>
    </source>
</evidence>
<evidence type="ECO:0000313" key="4">
    <source>
        <dbReference type="Proteomes" id="UP000504606"/>
    </source>
</evidence>
<name>A0A6J1T615_FRAOC</name>
<accession>A0A6J1T615</accession>
<feature type="transmembrane region" description="Helical" evidence="2">
    <location>
        <begin position="254"/>
        <end position="276"/>
    </location>
</feature>
<dbReference type="AlphaFoldDB" id="A0A6J1T615"/>
<protein>
    <submittedName>
        <fullName evidence="5">Uncharacterized protein LOC113214022</fullName>
    </submittedName>
</protein>
<keyword evidence="4" id="KW-1185">Reference proteome</keyword>
<dbReference type="Proteomes" id="UP000504606">
    <property type="component" value="Unplaced"/>
</dbReference>
<evidence type="ECO:0000313" key="5">
    <source>
        <dbReference type="RefSeq" id="XP_026289049.1"/>
    </source>
</evidence>
<feature type="signal peptide" evidence="3">
    <location>
        <begin position="1"/>
        <end position="24"/>
    </location>
</feature>
<proteinExistence type="predicted"/>
<organism evidence="4 5">
    <name type="scientific">Frankliniella occidentalis</name>
    <name type="common">Western flower thrips</name>
    <name type="synonym">Euthrips occidentalis</name>
    <dbReference type="NCBI Taxonomy" id="133901"/>
    <lineage>
        <taxon>Eukaryota</taxon>
        <taxon>Metazoa</taxon>
        <taxon>Ecdysozoa</taxon>
        <taxon>Arthropoda</taxon>
        <taxon>Hexapoda</taxon>
        <taxon>Insecta</taxon>
        <taxon>Pterygota</taxon>
        <taxon>Neoptera</taxon>
        <taxon>Paraneoptera</taxon>
        <taxon>Thysanoptera</taxon>
        <taxon>Terebrantia</taxon>
        <taxon>Thripoidea</taxon>
        <taxon>Thripidae</taxon>
        <taxon>Frankliniella</taxon>
    </lineage>
</organism>
<reference evidence="5" key="1">
    <citation type="submission" date="2025-08" db="UniProtKB">
        <authorList>
            <consortium name="RefSeq"/>
        </authorList>
    </citation>
    <scope>IDENTIFICATION</scope>
    <source>
        <tissue evidence="5">Whole organism</tissue>
    </source>
</reference>
<keyword evidence="2" id="KW-1133">Transmembrane helix</keyword>
<dbReference type="RefSeq" id="XP_026289049.1">
    <property type="nucleotide sequence ID" value="XM_026433264.2"/>
</dbReference>
<dbReference type="KEGG" id="foc:113214022"/>
<keyword evidence="3" id="KW-0732">Signal</keyword>
<gene>
    <name evidence="5" type="primary">LOC113214022</name>
</gene>
<dbReference type="OrthoDB" id="47276at2759"/>
<dbReference type="GeneID" id="113214022"/>